<comment type="caution">
    <text evidence="8">The sequence shown here is derived from an EMBL/GenBank/DDBJ whole genome shotgun (WGS) entry which is preliminary data.</text>
</comment>
<dbReference type="Pfam" id="PF01545">
    <property type="entry name" value="Cation_efflux"/>
    <property type="match status" value="1"/>
</dbReference>
<keyword evidence="4 6" id="KW-1133">Transmembrane helix</keyword>
<comment type="subcellular location">
    <subcellularLocation>
        <location evidence="1">Membrane</location>
        <topology evidence="1">Multi-pass membrane protein</topology>
    </subcellularLocation>
</comment>
<dbReference type="SUPFAM" id="SSF161111">
    <property type="entry name" value="Cation efflux protein transmembrane domain-like"/>
    <property type="match status" value="1"/>
</dbReference>
<keyword evidence="3" id="KW-0864">Zinc transport</keyword>
<evidence type="ECO:0000313" key="9">
    <source>
        <dbReference type="Proteomes" id="UP000240608"/>
    </source>
</evidence>
<evidence type="ECO:0000256" key="4">
    <source>
        <dbReference type="ARBA" id="ARBA00022989"/>
    </source>
</evidence>
<evidence type="ECO:0000256" key="5">
    <source>
        <dbReference type="ARBA" id="ARBA00023136"/>
    </source>
</evidence>
<keyword evidence="5 6" id="KW-0472">Membrane</keyword>
<evidence type="ECO:0000259" key="7">
    <source>
        <dbReference type="Pfam" id="PF01545"/>
    </source>
</evidence>
<accession>A0A2T4DUG2</accession>
<dbReference type="NCBIfam" id="TIGR01297">
    <property type="entry name" value="CDF"/>
    <property type="match status" value="1"/>
</dbReference>
<dbReference type="Proteomes" id="UP000240608">
    <property type="component" value="Unassembled WGS sequence"/>
</dbReference>
<organism evidence="8 9">
    <name type="scientific">Marivirga lumbricoides</name>
    <dbReference type="NCBI Taxonomy" id="1046115"/>
    <lineage>
        <taxon>Bacteria</taxon>
        <taxon>Pseudomonadati</taxon>
        <taxon>Bacteroidota</taxon>
        <taxon>Cytophagia</taxon>
        <taxon>Cytophagales</taxon>
        <taxon>Marivirgaceae</taxon>
        <taxon>Marivirga</taxon>
    </lineage>
</organism>
<feature type="transmembrane region" description="Helical" evidence="6">
    <location>
        <begin position="146"/>
        <end position="167"/>
    </location>
</feature>
<feature type="transmembrane region" description="Helical" evidence="6">
    <location>
        <begin position="173"/>
        <end position="193"/>
    </location>
</feature>
<dbReference type="InterPro" id="IPR050681">
    <property type="entry name" value="CDF/SLC30A"/>
</dbReference>
<reference evidence="8 9" key="1">
    <citation type="submission" date="2018-03" db="EMBL/GenBank/DDBJ databases">
        <title>Cross-interface Injection: A General Nanoliter Liquid Handling Method Applied to Single Cells Genome Amplification Automated Nanoliter Liquid Handling Applied to Single Cell Multiple Displacement Amplification.</title>
        <authorList>
            <person name="Yun J."/>
            <person name="Xu P."/>
            <person name="Xu J."/>
            <person name="Dai X."/>
            <person name="Wang Y."/>
            <person name="Zheng X."/>
            <person name="Cao C."/>
            <person name="Yi Q."/>
            <person name="Zhu Y."/>
            <person name="Wang L."/>
            <person name="Dong Z."/>
            <person name="Huang Y."/>
            <person name="Huang L."/>
            <person name="Du W."/>
        </authorList>
    </citation>
    <scope>NUCLEOTIDE SEQUENCE [LARGE SCALE GENOMIC DNA]</scope>
    <source>
        <strain evidence="8 9">Z-D1-2</strain>
    </source>
</reference>
<gene>
    <name evidence="8" type="ORF">C9994_02800</name>
</gene>
<dbReference type="AlphaFoldDB" id="A0A2T4DUG2"/>
<name>A0A2T4DUG2_9BACT</name>
<evidence type="ECO:0000256" key="6">
    <source>
        <dbReference type="SAM" id="Phobius"/>
    </source>
</evidence>
<protein>
    <submittedName>
        <fullName evidence="8">Cation transporter</fullName>
    </submittedName>
</protein>
<dbReference type="InterPro" id="IPR002524">
    <property type="entry name" value="Cation_efflux"/>
</dbReference>
<feature type="transmembrane region" description="Helical" evidence="6">
    <location>
        <begin position="17"/>
        <end position="36"/>
    </location>
</feature>
<dbReference type="EMBL" id="PYVU01000013">
    <property type="protein sequence ID" value="PTB97465.1"/>
    <property type="molecule type" value="Genomic_DNA"/>
</dbReference>
<feature type="transmembrane region" description="Helical" evidence="6">
    <location>
        <begin position="117"/>
        <end position="134"/>
    </location>
</feature>
<evidence type="ECO:0000256" key="2">
    <source>
        <dbReference type="ARBA" id="ARBA00022692"/>
    </source>
</evidence>
<dbReference type="GO" id="GO:0005385">
    <property type="term" value="F:zinc ion transmembrane transporter activity"/>
    <property type="evidence" value="ECO:0007669"/>
    <property type="project" value="TreeGrafter"/>
</dbReference>
<evidence type="ECO:0000313" key="8">
    <source>
        <dbReference type="EMBL" id="PTB97465.1"/>
    </source>
</evidence>
<feature type="transmembrane region" description="Helical" evidence="6">
    <location>
        <begin position="80"/>
        <end position="101"/>
    </location>
</feature>
<dbReference type="PANTHER" id="PTHR11562">
    <property type="entry name" value="CATION EFFLUX PROTEIN/ ZINC TRANSPORTER"/>
    <property type="match status" value="1"/>
</dbReference>
<dbReference type="Gene3D" id="1.20.1510.10">
    <property type="entry name" value="Cation efflux protein transmembrane domain"/>
    <property type="match status" value="1"/>
</dbReference>
<dbReference type="InterPro" id="IPR027469">
    <property type="entry name" value="Cation_efflux_TMD_sf"/>
</dbReference>
<proteinExistence type="predicted"/>
<keyword evidence="3" id="KW-0406">Ion transport</keyword>
<keyword evidence="2 6" id="KW-0812">Transmembrane</keyword>
<dbReference type="GO" id="GO:0005886">
    <property type="term" value="C:plasma membrane"/>
    <property type="evidence" value="ECO:0007669"/>
    <property type="project" value="TreeGrafter"/>
</dbReference>
<dbReference type="InterPro" id="IPR058533">
    <property type="entry name" value="Cation_efflux_TM"/>
</dbReference>
<feature type="domain" description="Cation efflux protein transmembrane" evidence="7">
    <location>
        <begin position="15"/>
        <end position="203"/>
    </location>
</feature>
<sequence length="295" mass="33282">MSHNHSQDNQSGKNLKIAFFLNLGFTILEIIGGFYVNSVAILSDAVHDLGDSLSLGTSWYLHHKSKKGATKNFSFGYTRFSLLGALINSLVLILGSTYVIYEAIGRILEPEHSDAEGMIIFAIVGVLVNGFAAYKLSGGKSMNEKVVSWHLLEDVLGWVAVLIVAVVLKFKDIHYLDPALSLLITLYVLYNVIKRLKETLFIFLQGAPKDIDLEKLKREILQIKNIASIHLTHIWSLEGEKHVFTTHIKLKNISQFSDYLQVKQDVKRLLKNYNFEHYTVETELDVESCDLLKEG</sequence>
<keyword evidence="3" id="KW-0862">Zinc</keyword>
<dbReference type="PANTHER" id="PTHR11562:SF17">
    <property type="entry name" value="RE54080P-RELATED"/>
    <property type="match status" value="1"/>
</dbReference>
<evidence type="ECO:0000256" key="1">
    <source>
        <dbReference type="ARBA" id="ARBA00004141"/>
    </source>
</evidence>
<keyword evidence="3" id="KW-0813">Transport</keyword>
<evidence type="ECO:0000256" key="3">
    <source>
        <dbReference type="ARBA" id="ARBA00022906"/>
    </source>
</evidence>